<dbReference type="GO" id="GO:0005737">
    <property type="term" value="C:cytoplasm"/>
    <property type="evidence" value="ECO:0000318"/>
    <property type="project" value="GO_Central"/>
</dbReference>
<protein>
    <recommendedName>
        <fullName evidence="3">Coiled-coil domain-containing protein 172</fullName>
    </recommendedName>
</protein>
<evidence type="ECO:0000256" key="1">
    <source>
        <dbReference type="ARBA" id="ARBA00004496"/>
    </source>
</evidence>
<proteinExistence type="inferred from homology"/>
<feature type="coiled-coil region" evidence="6">
    <location>
        <begin position="137"/>
        <end position="195"/>
    </location>
</feature>
<dbReference type="GeneID" id="101154891"/>
<dbReference type="PANTHER" id="PTHR22419">
    <property type="entry name" value="COILED-COIL DOMAIN-CONTAINING PROTEIN 172"/>
    <property type="match status" value="1"/>
</dbReference>
<evidence type="ECO:0000256" key="2">
    <source>
        <dbReference type="ARBA" id="ARBA00008975"/>
    </source>
</evidence>
<reference evidence="7" key="3">
    <citation type="submission" date="2025-09" db="UniProtKB">
        <authorList>
            <consortium name="Ensembl"/>
        </authorList>
    </citation>
    <scope>IDENTIFICATION</scope>
    <source>
        <strain evidence="7">Hd-rR</strain>
    </source>
</reference>
<dbReference type="STRING" id="8090.ENSORLP00000045470"/>
<accession>A0A3B3IN60</accession>
<dbReference type="RefSeq" id="XP_020565062.1">
    <property type="nucleotide sequence ID" value="XM_020709403.2"/>
</dbReference>
<dbReference type="PANTHER" id="PTHR22419:SF2">
    <property type="entry name" value="COILED-COIL DOMAIN-CONTAINING PROTEIN 172"/>
    <property type="match status" value="1"/>
</dbReference>
<dbReference type="GeneTree" id="ENSGT00390000005203"/>
<comment type="subcellular location">
    <subcellularLocation>
        <location evidence="1">Cytoplasm</location>
    </subcellularLocation>
</comment>
<organism evidence="7 8">
    <name type="scientific">Oryzias latipes</name>
    <name type="common">Japanese rice fish</name>
    <name type="synonym">Japanese killifish</name>
    <dbReference type="NCBI Taxonomy" id="8090"/>
    <lineage>
        <taxon>Eukaryota</taxon>
        <taxon>Metazoa</taxon>
        <taxon>Chordata</taxon>
        <taxon>Craniata</taxon>
        <taxon>Vertebrata</taxon>
        <taxon>Euteleostomi</taxon>
        <taxon>Actinopterygii</taxon>
        <taxon>Neopterygii</taxon>
        <taxon>Teleostei</taxon>
        <taxon>Neoteleostei</taxon>
        <taxon>Acanthomorphata</taxon>
        <taxon>Ovalentaria</taxon>
        <taxon>Atherinomorphae</taxon>
        <taxon>Beloniformes</taxon>
        <taxon>Adrianichthyidae</taxon>
        <taxon>Oryziinae</taxon>
        <taxon>Oryzias</taxon>
    </lineage>
</organism>
<evidence type="ECO:0000256" key="5">
    <source>
        <dbReference type="ARBA" id="ARBA00023054"/>
    </source>
</evidence>
<dbReference type="Proteomes" id="UP000001038">
    <property type="component" value="Chromosome 15"/>
</dbReference>
<sequence length="295" mass="34331">MSLDSLFQQVLLTEQQQSEQIQKLKDVKVSIIRCNEKIKSASEKYENTQQELNKKAPQLCALRLQCDLMTKTEDLMLKHIEELNCQKSHLGESLAKIRRESKVEEENFLQEISRFNRDFSLQGNKATLLESQTHSELMLLQREEAALHKEMEAMTAENDHMRAAAEEKNALLLELQDVKNTERDLDRQLKEAKLTTQSLRLESQFVSQKHLTDSTCVRLRKELEMYKEEELEHLKDTLNSEIQFLQLVRSFNYGACAGKEAVYRVRKNMFVPFKVAKMFKSQSALLPNSSFISLK</sequence>
<dbReference type="Bgee" id="ENSORLG00000023819">
    <property type="expression patterns" value="Expressed in testis and 13 other cell types or tissues"/>
</dbReference>
<name>A0A3B3IN60_ORYLA</name>
<evidence type="ECO:0000256" key="3">
    <source>
        <dbReference type="ARBA" id="ARBA00022327"/>
    </source>
</evidence>
<reference evidence="7" key="2">
    <citation type="submission" date="2025-08" db="UniProtKB">
        <authorList>
            <consortium name="Ensembl"/>
        </authorList>
    </citation>
    <scope>IDENTIFICATION</scope>
    <source>
        <strain evidence="7">Hd-rR</strain>
    </source>
</reference>
<dbReference type="AlphaFoldDB" id="A0A3B3IN60"/>
<gene>
    <name evidence="7" type="primary">CCDC172</name>
    <name evidence="7" type="synonym">ccdc172</name>
</gene>
<evidence type="ECO:0000313" key="8">
    <source>
        <dbReference type="Proteomes" id="UP000001038"/>
    </source>
</evidence>
<keyword evidence="8" id="KW-1185">Reference proteome</keyword>
<dbReference type="OrthoDB" id="10055570at2759"/>
<reference evidence="7 8" key="1">
    <citation type="journal article" date="2007" name="Nature">
        <title>The medaka draft genome and insights into vertebrate genome evolution.</title>
        <authorList>
            <person name="Kasahara M."/>
            <person name="Naruse K."/>
            <person name="Sasaki S."/>
            <person name="Nakatani Y."/>
            <person name="Qu W."/>
            <person name="Ahsan B."/>
            <person name="Yamada T."/>
            <person name="Nagayasu Y."/>
            <person name="Doi K."/>
            <person name="Kasai Y."/>
            <person name="Jindo T."/>
            <person name="Kobayashi D."/>
            <person name="Shimada A."/>
            <person name="Toyoda A."/>
            <person name="Kuroki Y."/>
            <person name="Fujiyama A."/>
            <person name="Sasaki T."/>
            <person name="Shimizu A."/>
            <person name="Asakawa S."/>
            <person name="Shimizu N."/>
            <person name="Hashimoto S."/>
            <person name="Yang J."/>
            <person name="Lee Y."/>
            <person name="Matsushima K."/>
            <person name="Sugano S."/>
            <person name="Sakaizumi M."/>
            <person name="Narita T."/>
            <person name="Ohishi K."/>
            <person name="Haga S."/>
            <person name="Ohta F."/>
            <person name="Nomoto H."/>
            <person name="Nogata K."/>
            <person name="Morishita T."/>
            <person name="Endo T."/>
            <person name="Shin-I T."/>
            <person name="Takeda H."/>
            <person name="Morishita S."/>
            <person name="Kohara Y."/>
        </authorList>
    </citation>
    <scope>NUCLEOTIDE SEQUENCE [LARGE SCALE GENOMIC DNA]</scope>
    <source>
        <strain evidence="7 8">Hd-rR</strain>
    </source>
</reference>
<comment type="similarity">
    <text evidence="2">Belongs to the CCDC172 family.</text>
</comment>
<keyword evidence="4" id="KW-0963">Cytoplasm</keyword>
<dbReference type="InParanoid" id="A0A3B3IN60"/>
<evidence type="ECO:0000256" key="6">
    <source>
        <dbReference type="SAM" id="Coils"/>
    </source>
</evidence>
<evidence type="ECO:0000313" key="7">
    <source>
        <dbReference type="Ensembl" id="ENSORLP00000045470.1"/>
    </source>
</evidence>
<dbReference type="InterPro" id="IPR029618">
    <property type="entry name" value="CCDC172"/>
</dbReference>
<dbReference type="Ensembl" id="ENSORLT00000046998.1">
    <property type="protein sequence ID" value="ENSORLP00000045470.1"/>
    <property type="gene ID" value="ENSORLG00000023819.1"/>
</dbReference>
<keyword evidence="5 6" id="KW-0175">Coiled coil</keyword>
<evidence type="ECO:0000256" key="4">
    <source>
        <dbReference type="ARBA" id="ARBA00022490"/>
    </source>
</evidence>